<organism evidence="5 6">
    <name type="scientific">Nitratireductor pacificus pht-3B</name>
    <dbReference type="NCBI Taxonomy" id="391937"/>
    <lineage>
        <taxon>Bacteria</taxon>
        <taxon>Pseudomonadati</taxon>
        <taxon>Pseudomonadota</taxon>
        <taxon>Alphaproteobacteria</taxon>
        <taxon>Hyphomicrobiales</taxon>
        <taxon>Phyllobacteriaceae</taxon>
        <taxon>Nitratireductor</taxon>
    </lineage>
</organism>
<dbReference type="InterPro" id="IPR016032">
    <property type="entry name" value="Sig_transdc_resp-reg_C-effctor"/>
</dbReference>
<evidence type="ECO:0000256" key="3">
    <source>
        <dbReference type="ARBA" id="ARBA00023163"/>
    </source>
</evidence>
<dbReference type="Gene3D" id="1.10.10.10">
    <property type="entry name" value="Winged helix-like DNA-binding domain superfamily/Winged helix DNA-binding domain"/>
    <property type="match status" value="1"/>
</dbReference>
<dbReference type="PANTHER" id="PTHR44688:SF16">
    <property type="entry name" value="DNA-BINDING TRANSCRIPTIONAL ACTIVATOR DEVR_DOSR"/>
    <property type="match status" value="1"/>
</dbReference>
<dbReference type="STRING" id="391937.NA2_02399"/>
<evidence type="ECO:0000256" key="1">
    <source>
        <dbReference type="ARBA" id="ARBA00023015"/>
    </source>
</evidence>
<dbReference type="PROSITE" id="PS00622">
    <property type="entry name" value="HTH_LUXR_1"/>
    <property type="match status" value="1"/>
</dbReference>
<evidence type="ECO:0000313" key="6">
    <source>
        <dbReference type="Proteomes" id="UP000006786"/>
    </source>
</evidence>
<dbReference type="PRINTS" id="PR00038">
    <property type="entry name" value="HTHLUXR"/>
</dbReference>
<dbReference type="InterPro" id="IPR036388">
    <property type="entry name" value="WH-like_DNA-bd_sf"/>
</dbReference>
<protein>
    <submittedName>
        <fullName evidence="5">LuxR family transcriptional regulator</fullName>
    </submittedName>
</protein>
<keyword evidence="3" id="KW-0804">Transcription</keyword>
<dbReference type="Pfam" id="PF00196">
    <property type="entry name" value="GerE"/>
    <property type="match status" value="1"/>
</dbReference>
<dbReference type="PATRIC" id="fig|391937.3.peg.498"/>
<accession>K2N914</accession>
<keyword evidence="1" id="KW-0805">Transcription regulation</keyword>
<dbReference type="CDD" id="cd06170">
    <property type="entry name" value="LuxR_C_like"/>
    <property type="match status" value="1"/>
</dbReference>
<dbReference type="GO" id="GO:0003677">
    <property type="term" value="F:DNA binding"/>
    <property type="evidence" value="ECO:0007669"/>
    <property type="project" value="UniProtKB-KW"/>
</dbReference>
<dbReference type="InterPro" id="IPR005143">
    <property type="entry name" value="TF_LuxR_autoind-bd_dom"/>
</dbReference>
<dbReference type="AlphaFoldDB" id="K2N914"/>
<sequence length="220" mass="24622">MSSNEEAIYRIRELYDIANVTIRLAKTELGLFDIPYLRTTYSPEWVAHQLTKGYIGGDAVVVAGFSTDVPFFWSDLTRTPAWDQIMRDAMRAGVGPEGYSIPVIDDVGRRSLVSLNTFMPVADWKDYVRSVEGELLTVARILHDRAIEEAGFTFVPKLGPRELECLTWVARGNEAGAIAERLSLSEHTVRSYLKAARQKLACRTLSQAVSKALSLRLIKV</sequence>
<evidence type="ECO:0000256" key="2">
    <source>
        <dbReference type="ARBA" id="ARBA00023125"/>
    </source>
</evidence>
<keyword evidence="2" id="KW-0238">DNA-binding</keyword>
<gene>
    <name evidence="5" type="ORF">NA2_02399</name>
</gene>
<dbReference type="Proteomes" id="UP000006786">
    <property type="component" value="Unassembled WGS sequence"/>
</dbReference>
<dbReference type="PANTHER" id="PTHR44688">
    <property type="entry name" value="DNA-BINDING TRANSCRIPTIONAL ACTIVATOR DEVR_DOSR"/>
    <property type="match status" value="1"/>
</dbReference>
<dbReference type="SUPFAM" id="SSF75516">
    <property type="entry name" value="Pheromone-binding domain of LuxR-like quorum-sensing transcription factors"/>
    <property type="match status" value="1"/>
</dbReference>
<keyword evidence="6" id="KW-1185">Reference proteome</keyword>
<comment type="caution">
    <text evidence="5">The sequence shown here is derived from an EMBL/GenBank/DDBJ whole genome shotgun (WGS) entry which is preliminary data.</text>
</comment>
<dbReference type="InterPro" id="IPR036693">
    <property type="entry name" value="TF_LuxR_autoind-bd_dom_sf"/>
</dbReference>
<reference evidence="5 6" key="1">
    <citation type="journal article" date="2012" name="J. Bacteriol.">
        <title>Genome Sequence of Nitratireductor pacificus Type Strain pht-3B.</title>
        <authorList>
            <person name="Lai Q."/>
            <person name="Li G."/>
            <person name="Shao Z."/>
        </authorList>
    </citation>
    <scope>NUCLEOTIDE SEQUENCE [LARGE SCALE GENOMIC DNA]</scope>
    <source>
        <strain evidence="6">pht-3B</strain>
    </source>
</reference>
<dbReference type="EMBL" id="AMRM01000002">
    <property type="protein sequence ID" value="EKF20598.1"/>
    <property type="molecule type" value="Genomic_DNA"/>
</dbReference>
<dbReference type="GO" id="GO:0006355">
    <property type="term" value="P:regulation of DNA-templated transcription"/>
    <property type="evidence" value="ECO:0007669"/>
    <property type="project" value="InterPro"/>
</dbReference>
<dbReference type="Pfam" id="PF03472">
    <property type="entry name" value="Autoind_bind"/>
    <property type="match status" value="1"/>
</dbReference>
<evidence type="ECO:0000259" key="4">
    <source>
        <dbReference type="PROSITE" id="PS50043"/>
    </source>
</evidence>
<evidence type="ECO:0000313" key="5">
    <source>
        <dbReference type="EMBL" id="EKF20598.1"/>
    </source>
</evidence>
<proteinExistence type="predicted"/>
<dbReference type="Gene3D" id="3.30.450.80">
    <property type="entry name" value="Transcription factor LuxR-like, autoinducer-binding domain"/>
    <property type="match status" value="1"/>
</dbReference>
<dbReference type="InterPro" id="IPR000792">
    <property type="entry name" value="Tscrpt_reg_LuxR_C"/>
</dbReference>
<dbReference type="eggNOG" id="COG2771">
    <property type="taxonomic scope" value="Bacteria"/>
</dbReference>
<dbReference type="SUPFAM" id="SSF46894">
    <property type="entry name" value="C-terminal effector domain of the bipartite response regulators"/>
    <property type="match status" value="1"/>
</dbReference>
<dbReference type="SMART" id="SM00421">
    <property type="entry name" value="HTH_LUXR"/>
    <property type="match status" value="1"/>
</dbReference>
<name>K2N914_9HYPH</name>
<dbReference type="PROSITE" id="PS50043">
    <property type="entry name" value="HTH_LUXR_2"/>
    <property type="match status" value="1"/>
</dbReference>
<feature type="domain" description="HTH luxR-type" evidence="4">
    <location>
        <begin position="151"/>
        <end position="216"/>
    </location>
</feature>